<dbReference type="RefSeq" id="WP_091834418.1">
    <property type="nucleotide sequence ID" value="NZ_FPAA01000002.1"/>
</dbReference>
<dbReference type="OrthoDB" id="2080971at2"/>
<dbReference type="Proteomes" id="UP000198660">
    <property type="component" value="Unassembled WGS sequence"/>
</dbReference>
<evidence type="ECO:0000313" key="2">
    <source>
        <dbReference type="Proteomes" id="UP000198660"/>
    </source>
</evidence>
<reference evidence="2" key="1">
    <citation type="submission" date="2016-10" db="EMBL/GenBank/DDBJ databases">
        <authorList>
            <person name="Varghese N."/>
            <person name="Submissions S."/>
        </authorList>
    </citation>
    <scope>NUCLEOTIDE SEQUENCE [LARGE SCALE GENOMIC DNA]</scope>
    <source>
        <strain evidence="2">DSM 45789</strain>
    </source>
</reference>
<dbReference type="AlphaFoldDB" id="A0A1I6Q4L6"/>
<organism evidence="1 2">
    <name type="scientific">Marininema halotolerans</name>
    <dbReference type="NCBI Taxonomy" id="1155944"/>
    <lineage>
        <taxon>Bacteria</taxon>
        <taxon>Bacillati</taxon>
        <taxon>Bacillota</taxon>
        <taxon>Bacilli</taxon>
        <taxon>Bacillales</taxon>
        <taxon>Thermoactinomycetaceae</taxon>
        <taxon>Marininema</taxon>
    </lineage>
</organism>
<dbReference type="Pfam" id="PF13730">
    <property type="entry name" value="HTH_36"/>
    <property type="match status" value="1"/>
</dbReference>
<dbReference type="EMBL" id="FPAA01000002">
    <property type="protein sequence ID" value="SFS47416.1"/>
    <property type="molecule type" value="Genomic_DNA"/>
</dbReference>
<proteinExistence type="predicted"/>
<accession>A0A1I6Q4L6</accession>
<sequence length="108" mass="12437">MSERIFVKLYIDAVHAGMVADMGADNWHTLCVLASFIDKDGTCYPSQEYLADRMGVKTREAANRRIKALCEYRWEGRTVVTKEKVRGKGQMFANNKYYFTEVSPFAIR</sequence>
<keyword evidence="2" id="KW-1185">Reference proteome</keyword>
<protein>
    <submittedName>
        <fullName evidence="1">Helix-turn-helix domain-containing protein</fullName>
    </submittedName>
</protein>
<dbReference type="Gene3D" id="1.10.10.10">
    <property type="entry name" value="Winged helix-like DNA-binding domain superfamily/Winged helix DNA-binding domain"/>
    <property type="match status" value="1"/>
</dbReference>
<dbReference type="InterPro" id="IPR036388">
    <property type="entry name" value="WH-like_DNA-bd_sf"/>
</dbReference>
<evidence type="ECO:0000313" key="1">
    <source>
        <dbReference type="EMBL" id="SFS47416.1"/>
    </source>
</evidence>
<name>A0A1I6Q4L6_9BACL</name>
<gene>
    <name evidence="1" type="ORF">SAMN05444972_102341</name>
</gene>